<feature type="region of interest" description="Disordered" evidence="6">
    <location>
        <begin position="174"/>
        <end position="198"/>
    </location>
</feature>
<dbReference type="PROSITE" id="PS50252">
    <property type="entry name" value="TBOX_3"/>
    <property type="match status" value="1"/>
</dbReference>
<dbReference type="EMBL" id="UXUI01013339">
    <property type="protein sequence ID" value="VDD97301.1"/>
    <property type="molecule type" value="Genomic_DNA"/>
</dbReference>
<evidence type="ECO:0000313" key="9">
    <source>
        <dbReference type="Proteomes" id="UP000274131"/>
    </source>
</evidence>
<accession>A0A0N4VPF6</accession>
<comment type="caution">
    <text evidence="5">Lacks conserved residue(s) required for the propagation of feature annotation.</text>
</comment>
<feature type="domain" description="T-box" evidence="7">
    <location>
        <begin position="16"/>
        <end position="179"/>
    </location>
</feature>
<dbReference type="GO" id="GO:0000785">
    <property type="term" value="C:chromatin"/>
    <property type="evidence" value="ECO:0007669"/>
    <property type="project" value="TreeGrafter"/>
</dbReference>
<organism evidence="10">
    <name type="scientific">Enterobius vermicularis</name>
    <name type="common">Human pinworm</name>
    <dbReference type="NCBI Taxonomy" id="51028"/>
    <lineage>
        <taxon>Eukaryota</taxon>
        <taxon>Metazoa</taxon>
        <taxon>Ecdysozoa</taxon>
        <taxon>Nematoda</taxon>
        <taxon>Chromadorea</taxon>
        <taxon>Rhabditida</taxon>
        <taxon>Spirurina</taxon>
        <taxon>Oxyuridomorpha</taxon>
        <taxon>Oxyuroidea</taxon>
        <taxon>Oxyuridae</taxon>
        <taxon>Enterobius</taxon>
    </lineage>
</organism>
<keyword evidence="2 5" id="KW-0238">DNA-binding</keyword>
<dbReference type="GO" id="GO:0000981">
    <property type="term" value="F:DNA-binding transcription factor activity, RNA polymerase II-specific"/>
    <property type="evidence" value="ECO:0007669"/>
    <property type="project" value="TreeGrafter"/>
</dbReference>
<dbReference type="STRING" id="51028.A0A0N4VPF6"/>
<keyword evidence="3" id="KW-0804">Transcription</keyword>
<keyword evidence="4 5" id="KW-0539">Nucleus</keyword>
<dbReference type="InterPro" id="IPR036960">
    <property type="entry name" value="T-box_sf"/>
</dbReference>
<dbReference type="InterPro" id="IPR001699">
    <property type="entry name" value="TF_T-box"/>
</dbReference>
<dbReference type="GO" id="GO:0001708">
    <property type="term" value="P:cell fate specification"/>
    <property type="evidence" value="ECO:0007669"/>
    <property type="project" value="TreeGrafter"/>
</dbReference>
<dbReference type="Proteomes" id="UP000274131">
    <property type="component" value="Unassembled WGS sequence"/>
</dbReference>
<dbReference type="WBParaSite" id="EVEC_0001288501-mRNA-1">
    <property type="protein sequence ID" value="EVEC_0001288501-mRNA-1"/>
    <property type="gene ID" value="EVEC_0001288501"/>
</dbReference>
<dbReference type="PANTHER" id="PTHR11267">
    <property type="entry name" value="T-BOX PROTEIN-RELATED"/>
    <property type="match status" value="1"/>
</dbReference>
<keyword evidence="1" id="KW-0805">Transcription regulation</keyword>
<evidence type="ECO:0000256" key="5">
    <source>
        <dbReference type="PROSITE-ProRule" id="PRU00201"/>
    </source>
</evidence>
<dbReference type="Pfam" id="PF00907">
    <property type="entry name" value="T-box"/>
    <property type="match status" value="1"/>
</dbReference>
<keyword evidence="9" id="KW-1185">Reference proteome</keyword>
<dbReference type="SUPFAM" id="SSF49417">
    <property type="entry name" value="p53-like transcription factors"/>
    <property type="match status" value="1"/>
</dbReference>
<dbReference type="GO" id="GO:0005634">
    <property type="term" value="C:nucleus"/>
    <property type="evidence" value="ECO:0007669"/>
    <property type="project" value="UniProtKB-SubCell"/>
</dbReference>
<dbReference type="PANTHER" id="PTHR11267:SF170">
    <property type="entry name" value="T-BOX PROTEIN 33-RELATED"/>
    <property type="match status" value="1"/>
</dbReference>
<evidence type="ECO:0000256" key="4">
    <source>
        <dbReference type="ARBA" id="ARBA00023242"/>
    </source>
</evidence>
<dbReference type="Gene3D" id="2.60.40.820">
    <property type="entry name" value="Transcription factor, T-box"/>
    <property type="match status" value="1"/>
</dbReference>
<comment type="subcellular location">
    <subcellularLocation>
        <location evidence="5">Nucleus</location>
    </subcellularLocation>
</comment>
<proteinExistence type="predicted"/>
<protein>
    <submittedName>
        <fullName evidence="10">T-box domain-containing protein</fullName>
    </submittedName>
</protein>
<evidence type="ECO:0000256" key="3">
    <source>
        <dbReference type="ARBA" id="ARBA00023163"/>
    </source>
</evidence>
<dbReference type="GO" id="GO:0045893">
    <property type="term" value="P:positive regulation of DNA-templated transcription"/>
    <property type="evidence" value="ECO:0007669"/>
    <property type="project" value="InterPro"/>
</dbReference>
<dbReference type="CDD" id="cd00182">
    <property type="entry name" value="T-box"/>
    <property type="match status" value="1"/>
</dbReference>
<reference evidence="8 9" key="2">
    <citation type="submission" date="2018-10" db="EMBL/GenBank/DDBJ databases">
        <authorList>
            <consortium name="Pathogen Informatics"/>
        </authorList>
    </citation>
    <scope>NUCLEOTIDE SEQUENCE [LARGE SCALE GENOMIC DNA]</scope>
</reference>
<dbReference type="GO" id="GO:0000978">
    <property type="term" value="F:RNA polymerase II cis-regulatory region sequence-specific DNA binding"/>
    <property type="evidence" value="ECO:0007669"/>
    <property type="project" value="InterPro"/>
</dbReference>
<reference evidence="10" key="1">
    <citation type="submission" date="2017-02" db="UniProtKB">
        <authorList>
            <consortium name="WormBaseParasite"/>
        </authorList>
    </citation>
    <scope>IDENTIFICATION</scope>
</reference>
<dbReference type="InterPro" id="IPR008967">
    <property type="entry name" value="p53-like_TF_DNA-bd_sf"/>
</dbReference>
<sequence length="288" mass="33477">MYKYAFIFIKFDLFCRNLFPKLQYKISGLEPERKYVVYLRFELVDNKKYKYKSGGWTATECCDPVGSPGYLMHPDGSKKGEHWMKIGLGFDRVKITNNADDPRDNASFTMIVLLQSMRKYRPTVAVFLADETLPYSNEILKVAEFSSLIQDFIAVTAYQNTRITELKIKNNPYAKGFREGPKNRKRSLSSTGTTPSPELKITPSVKNEYYNMGQPMLYNGQFQQNPDFSFQQSSPIYQQFYPYQSSQQVFSQLPNSSQFYHCYYQTPWSFSPSNSQYMFNPYPPNGTP</sequence>
<dbReference type="InterPro" id="IPR046360">
    <property type="entry name" value="T-box_DNA-bd"/>
</dbReference>
<gene>
    <name evidence="8" type="ORF">EVEC_LOCUS12052</name>
</gene>
<dbReference type="PRINTS" id="PR00937">
    <property type="entry name" value="TBOX"/>
</dbReference>
<dbReference type="OrthoDB" id="7442607at2759"/>
<name>A0A0N4VPF6_ENTVE</name>
<evidence type="ECO:0000256" key="6">
    <source>
        <dbReference type="SAM" id="MobiDB-lite"/>
    </source>
</evidence>
<evidence type="ECO:0000313" key="10">
    <source>
        <dbReference type="WBParaSite" id="EVEC_0001288501-mRNA-1"/>
    </source>
</evidence>
<evidence type="ECO:0000259" key="7">
    <source>
        <dbReference type="PROSITE" id="PS50252"/>
    </source>
</evidence>
<dbReference type="SMART" id="SM00425">
    <property type="entry name" value="TBOX"/>
    <property type="match status" value="1"/>
</dbReference>
<dbReference type="AlphaFoldDB" id="A0A0N4VPF6"/>
<evidence type="ECO:0000256" key="1">
    <source>
        <dbReference type="ARBA" id="ARBA00023015"/>
    </source>
</evidence>
<evidence type="ECO:0000256" key="2">
    <source>
        <dbReference type="ARBA" id="ARBA00023125"/>
    </source>
</evidence>
<evidence type="ECO:0000313" key="8">
    <source>
        <dbReference type="EMBL" id="VDD97301.1"/>
    </source>
</evidence>